<dbReference type="Pfam" id="PF09587">
    <property type="entry name" value="PGA_cap"/>
    <property type="match status" value="1"/>
</dbReference>
<dbReference type="AlphaFoldDB" id="A0A848FFK9"/>
<dbReference type="Proteomes" id="UP000574067">
    <property type="component" value="Unassembled WGS sequence"/>
</dbReference>
<dbReference type="CDD" id="cd07381">
    <property type="entry name" value="MPP_CapA"/>
    <property type="match status" value="1"/>
</dbReference>
<dbReference type="RefSeq" id="WP_169163113.1">
    <property type="nucleotide sequence ID" value="NZ_JABBFW010000028.1"/>
</dbReference>
<proteinExistence type="inferred from homology"/>
<comment type="caution">
    <text evidence="3">The sequence shown here is derived from an EMBL/GenBank/DDBJ whole genome shotgun (WGS) entry which is preliminary data.</text>
</comment>
<dbReference type="InterPro" id="IPR052169">
    <property type="entry name" value="CW_Biosynth-Accessory"/>
</dbReference>
<name>A0A848FFK9_9BURK</name>
<evidence type="ECO:0000256" key="1">
    <source>
        <dbReference type="ARBA" id="ARBA00005662"/>
    </source>
</evidence>
<keyword evidence="4" id="KW-1185">Reference proteome</keyword>
<accession>A0A848FFK9</accession>
<dbReference type="InterPro" id="IPR019079">
    <property type="entry name" value="Capsule_synth_CapA"/>
</dbReference>
<gene>
    <name evidence="3" type="ORF">HHL10_24935</name>
</gene>
<reference evidence="3 4" key="1">
    <citation type="submission" date="2020-04" db="EMBL/GenBank/DDBJ databases">
        <title>Azohydromonas sp. isolated from soil.</title>
        <authorList>
            <person name="Dahal R.H."/>
        </authorList>
    </citation>
    <scope>NUCLEOTIDE SEQUENCE [LARGE SCALE GENOMIC DNA]</scope>
    <source>
        <strain evidence="3 4">G-1-1-14</strain>
    </source>
</reference>
<evidence type="ECO:0000313" key="4">
    <source>
        <dbReference type="Proteomes" id="UP000574067"/>
    </source>
</evidence>
<dbReference type="Gene3D" id="3.60.21.10">
    <property type="match status" value="1"/>
</dbReference>
<sequence length="370" mass="40209">MDTVRLVLAGDVMLGRGVDQVMPDPLPPRLYEPWVHDAREYVRLAERAHGPIPAPVDLGYPWGEALRVMDRMAPELRIVNLETALTANGTPWPGKGIHYRMNPLHAGSLCAARIDACSLANNHVLDWGVEGLSSTLAALRREGIATAGAGADERRARSPTPLALRHPGRRVLLSAWATPDSGVMAGWAATRETPGIAVLHELDAAAARRVLSGVQAQRRQGDLVIVSLHWGGNWVDEVPAAHRVFARRLIDIGAADLVHGHSSHHPLPMEVHAGKLILYGCGDLINDYEGIDSPGPLRSDVGCLYAATLSAVNGSLLALEIVPLQLRRFRLEPPDPLVRQELHRMLDAGCRRFGTRLETDPGGSWQLAWS</sequence>
<dbReference type="InterPro" id="IPR029052">
    <property type="entry name" value="Metallo-depent_PP-like"/>
</dbReference>
<feature type="domain" description="Capsule synthesis protein CapA" evidence="2">
    <location>
        <begin position="5"/>
        <end position="288"/>
    </location>
</feature>
<dbReference type="EMBL" id="JABBFW010000028">
    <property type="protein sequence ID" value="NML18218.1"/>
    <property type="molecule type" value="Genomic_DNA"/>
</dbReference>
<evidence type="ECO:0000259" key="2">
    <source>
        <dbReference type="SMART" id="SM00854"/>
    </source>
</evidence>
<organism evidence="3 4">
    <name type="scientific">Azohydromonas caseinilytica</name>
    <dbReference type="NCBI Taxonomy" id="2728836"/>
    <lineage>
        <taxon>Bacteria</taxon>
        <taxon>Pseudomonadati</taxon>
        <taxon>Pseudomonadota</taxon>
        <taxon>Betaproteobacteria</taxon>
        <taxon>Burkholderiales</taxon>
        <taxon>Sphaerotilaceae</taxon>
        <taxon>Azohydromonas</taxon>
    </lineage>
</organism>
<dbReference type="PANTHER" id="PTHR33393">
    <property type="entry name" value="POLYGLUTAMINE SYNTHESIS ACCESSORY PROTEIN RV0574C-RELATED"/>
    <property type="match status" value="1"/>
</dbReference>
<evidence type="ECO:0000313" key="3">
    <source>
        <dbReference type="EMBL" id="NML18218.1"/>
    </source>
</evidence>
<protein>
    <submittedName>
        <fullName evidence="3">CapA family protein</fullName>
    </submittedName>
</protein>
<dbReference type="SUPFAM" id="SSF56300">
    <property type="entry name" value="Metallo-dependent phosphatases"/>
    <property type="match status" value="1"/>
</dbReference>
<dbReference type="SMART" id="SM00854">
    <property type="entry name" value="PGA_cap"/>
    <property type="match status" value="1"/>
</dbReference>
<dbReference type="PANTHER" id="PTHR33393:SF11">
    <property type="entry name" value="POLYGLUTAMINE SYNTHESIS ACCESSORY PROTEIN RV0574C-RELATED"/>
    <property type="match status" value="1"/>
</dbReference>
<comment type="similarity">
    <text evidence="1">Belongs to the CapA family.</text>
</comment>